<dbReference type="Proteomes" id="UP000054928">
    <property type="component" value="Unassembled WGS sequence"/>
</dbReference>
<evidence type="ECO:0000313" key="2">
    <source>
        <dbReference type="Proteomes" id="UP000054928"/>
    </source>
</evidence>
<proteinExistence type="predicted"/>
<dbReference type="GeneID" id="36401771"/>
<dbReference type="EMBL" id="CCYD01003042">
    <property type="protein sequence ID" value="CEG48924.1"/>
    <property type="molecule type" value="Genomic_DNA"/>
</dbReference>
<accession>A0A0P1B3R6</accession>
<name>A0A0P1B3R6_PLAHL</name>
<keyword evidence="2" id="KW-1185">Reference proteome</keyword>
<evidence type="ECO:0000313" key="1">
    <source>
        <dbReference type="EMBL" id="CEG48924.1"/>
    </source>
</evidence>
<dbReference type="OrthoDB" id="164026at2759"/>
<dbReference type="AlphaFoldDB" id="A0A0P1B3R6"/>
<reference evidence="2" key="1">
    <citation type="submission" date="2014-09" db="EMBL/GenBank/DDBJ databases">
        <authorList>
            <person name="Sharma Rahul"/>
            <person name="Thines Marco"/>
        </authorList>
    </citation>
    <scope>NUCLEOTIDE SEQUENCE [LARGE SCALE GENOMIC DNA]</scope>
</reference>
<sequence>MPIGRTQAEGLHIFLGIVFKENERYLHLKVNELQHFQIQNPSAANPTQLATATAQLKERLTEQNYYASKHKSTINLVNTERCFKFSFGRPNTPQDTDSPKTWSQLVPKFRPFDQEYTARLQNSLVMGDPNGSIPILPEFFRTLRHISSQRARLTSTALKFYRALTYTAI</sequence>
<organism evidence="1 2">
    <name type="scientific">Plasmopara halstedii</name>
    <name type="common">Downy mildew of sunflower</name>
    <dbReference type="NCBI Taxonomy" id="4781"/>
    <lineage>
        <taxon>Eukaryota</taxon>
        <taxon>Sar</taxon>
        <taxon>Stramenopiles</taxon>
        <taxon>Oomycota</taxon>
        <taxon>Peronosporomycetes</taxon>
        <taxon>Peronosporales</taxon>
        <taxon>Peronosporaceae</taxon>
        <taxon>Plasmopara</taxon>
    </lineage>
</organism>
<protein>
    <submittedName>
        <fullName evidence="1">Uncharacterized protein</fullName>
    </submittedName>
</protein>
<dbReference type="RefSeq" id="XP_024585293.1">
    <property type="nucleotide sequence ID" value="XM_024720055.1"/>
</dbReference>